<dbReference type="NCBIfam" id="NF006670">
    <property type="entry name" value="PRK09218.1"/>
    <property type="match status" value="1"/>
</dbReference>
<dbReference type="EMBL" id="AUZH01000019">
    <property type="protein sequence ID" value="KFN87853.1"/>
    <property type="molecule type" value="Genomic_DNA"/>
</dbReference>
<sequence length="136" mass="15363">MIKEIVKDTFFLAQKSQEATKEDLYLAQDLQDTLNANRANCIGMAANMIGVKKRVIIVNMGLADLVMFNPVMTNKSLPFDTEESCLSLLGSRPTRRYQKIDITFMDKNWNKQSLTLTGLAAQICQHELDHLEGIII</sequence>
<organism evidence="2 4">
    <name type="scientific">Streptococcus equinus JB1</name>
    <dbReference type="NCBI Taxonomy" id="1294274"/>
    <lineage>
        <taxon>Bacteria</taxon>
        <taxon>Bacillati</taxon>
        <taxon>Bacillota</taxon>
        <taxon>Bacilli</taxon>
        <taxon>Lactobacillales</taxon>
        <taxon>Streptococcaceae</taxon>
        <taxon>Streptococcus</taxon>
    </lineage>
</organism>
<dbReference type="RefSeq" id="WP_039696757.1">
    <property type="nucleotide sequence ID" value="NZ_AUZH01000019.1"/>
</dbReference>
<dbReference type="Pfam" id="PF01327">
    <property type="entry name" value="Pep_deformylase"/>
    <property type="match status" value="1"/>
</dbReference>
<dbReference type="Proteomes" id="UP000182793">
    <property type="component" value="Unassembled WGS sequence"/>
</dbReference>
<evidence type="ECO:0000313" key="5">
    <source>
        <dbReference type="Proteomes" id="UP000182793"/>
    </source>
</evidence>
<accession>A0A091CB27</accession>
<gene>
    <name evidence="2" type="ORF">H702_05565</name>
    <name evidence="3" type="ORF">SAMN02910290_01301</name>
</gene>
<evidence type="ECO:0000313" key="2">
    <source>
        <dbReference type="EMBL" id="KFN87853.1"/>
    </source>
</evidence>
<evidence type="ECO:0000256" key="1">
    <source>
        <dbReference type="ARBA" id="ARBA00010759"/>
    </source>
</evidence>
<dbReference type="PANTHER" id="PTHR10458:SF22">
    <property type="entry name" value="PEPTIDE DEFORMYLASE"/>
    <property type="match status" value="1"/>
</dbReference>
<dbReference type="Proteomes" id="UP000029382">
    <property type="component" value="Unassembled WGS sequence"/>
</dbReference>
<comment type="similarity">
    <text evidence="1">Belongs to the polypeptide deformylase family.</text>
</comment>
<reference evidence="2 4" key="1">
    <citation type="journal article" date="2014" name="Genome Announc.">
        <title>Draft Genome Sequences of Streptococcus bovis Strains ATCC 33317 and JB1.</title>
        <authorList>
            <person name="Benahmed F.H."/>
            <person name="Gopinath G.R."/>
            <person name="Harbottle H."/>
            <person name="Cotta M.A."/>
            <person name="Luo Y."/>
            <person name="Henderson C."/>
            <person name="Teri P."/>
            <person name="Soppet D."/>
            <person name="Rasmussen M."/>
            <person name="Whitehead T.R."/>
            <person name="Davidson M."/>
        </authorList>
    </citation>
    <scope>NUCLEOTIDE SEQUENCE [LARGE SCALE GENOMIC DNA]</scope>
    <source>
        <strain evidence="2 4">JB1</strain>
    </source>
</reference>
<protein>
    <submittedName>
        <fullName evidence="2">Peptide deformylase</fullName>
    </submittedName>
</protein>
<dbReference type="AlphaFoldDB" id="A0A091CB27"/>
<dbReference type="PIRSF" id="PIRSF004749">
    <property type="entry name" value="Pep_def"/>
    <property type="match status" value="1"/>
</dbReference>
<proteinExistence type="inferred from homology"/>
<dbReference type="InterPro" id="IPR023635">
    <property type="entry name" value="Peptide_deformylase"/>
</dbReference>
<dbReference type="EMBL" id="FOTG01000007">
    <property type="protein sequence ID" value="SFL31071.1"/>
    <property type="molecule type" value="Genomic_DNA"/>
</dbReference>
<dbReference type="InterPro" id="IPR036821">
    <property type="entry name" value="Peptide_deformylase_sf"/>
</dbReference>
<comment type="caution">
    <text evidence="2">The sequence shown here is derived from an EMBL/GenBank/DDBJ whole genome shotgun (WGS) entry which is preliminary data.</text>
</comment>
<evidence type="ECO:0000313" key="3">
    <source>
        <dbReference type="EMBL" id="SFL31071.1"/>
    </source>
</evidence>
<dbReference type="PANTHER" id="PTHR10458">
    <property type="entry name" value="PEPTIDE DEFORMYLASE"/>
    <property type="match status" value="1"/>
</dbReference>
<dbReference type="CDD" id="cd00487">
    <property type="entry name" value="Pep_deformylase"/>
    <property type="match status" value="1"/>
</dbReference>
<dbReference type="PRINTS" id="PR01576">
    <property type="entry name" value="PDEFORMYLASE"/>
</dbReference>
<dbReference type="Gene3D" id="3.90.45.10">
    <property type="entry name" value="Peptide deformylase"/>
    <property type="match status" value="1"/>
</dbReference>
<dbReference type="GO" id="GO:0042586">
    <property type="term" value="F:peptide deformylase activity"/>
    <property type="evidence" value="ECO:0007669"/>
    <property type="project" value="InterPro"/>
</dbReference>
<evidence type="ECO:0000313" key="4">
    <source>
        <dbReference type="Proteomes" id="UP000029382"/>
    </source>
</evidence>
<reference evidence="3 5" key="2">
    <citation type="submission" date="2016-10" db="EMBL/GenBank/DDBJ databases">
        <authorList>
            <person name="Varghese N."/>
            <person name="Submissions S."/>
        </authorList>
    </citation>
    <scope>NUCLEOTIDE SEQUENCE [LARGE SCALE GENOMIC DNA]</scope>
    <source>
        <strain evidence="3 5">JB1</strain>
    </source>
</reference>
<keyword evidence="5" id="KW-1185">Reference proteome</keyword>
<name>A0A091CB27_STREI</name>
<dbReference type="SUPFAM" id="SSF56420">
    <property type="entry name" value="Peptide deformylase"/>
    <property type="match status" value="1"/>
</dbReference>